<dbReference type="RefSeq" id="WP_344309416.1">
    <property type="nucleotide sequence ID" value="NZ_BAAANO010000018.1"/>
</dbReference>
<dbReference type="InterPro" id="IPR018656">
    <property type="entry name" value="DUF2087"/>
</dbReference>
<evidence type="ECO:0000313" key="3">
    <source>
        <dbReference type="EMBL" id="GAA2009692.1"/>
    </source>
</evidence>
<organism evidence="3 4">
    <name type="scientific">Brevibacterium samyangense</name>
    <dbReference type="NCBI Taxonomy" id="366888"/>
    <lineage>
        <taxon>Bacteria</taxon>
        <taxon>Bacillati</taxon>
        <taxon>Actinomycetota</taxon>
        <taxon>Actinomycetes</taxon>
        <taxon>Micrococcales</taxon>
        <taxon>Brevibacteriaceae</taxon>
        <taxon>Brevibacterium</taxon>
    </lineage>
</organism>
<protein>
    <recommendedName>
        <fullName evidence="2">DUF2087 domain-containing protein</fullName>
    </recommendedName>
</protein>
<comment type="caution">
    <text evidence="3">The sequence shown here is derived from an EMBL/GenBank/DDBJ whole genome shotgun (WGS) entry which is preliminary data.</text>
</comment>
<feature type="region of interest" description="Disordered" evidence="1">
    <location>
        <begin position="186"/>
        <end position="224"/>
    </location>
</feature>
<feature type="region of interest" description="Disordered" evidence="1">
    <location>
        <begin position="31"/>
        <end position="60"/>
    </location>
</feature>
<accession>A0ABN2TIC9</accession>
<proteinExistence type="predicted"/>
<feature type="domain" description="DUF2087" evidence="2">
    <location>
        <begin position="86"/>
        <end position="152"/>
    </location>
</feature>
<dbReference type="Pfam" id="PF09860">
    <property type="entry name" value="DUF2087"/>
    <property type="match status" value="1"/>
</dbReference>
<evidence type="ECO:0000259" key="2">
    <source>
        <dbReference type="Pfam" id="PF09860"/>
    </source>
</evidence>
<evidence type="ECO:0000313" key="4">
    <source>
        <dbReference type="Proteomes" id="UP001500755"/>
    </source>
</evidence>
<keyword evidence="4" id="KW-1185">Reference proteome</keyword>
<feature type="compositionally biased region" description="Basic and acidic residues" evidence="1">
    <location>
        <begin position="215"/>
        <end position="224"/>
    </location>
</feature>
<reference evidence="3 4" key="1">
    <citation type="journal article" date="2019" name="Int. J. Syst. Evol. Microbiol.">
        <title>The Global Catalogue of Microorganisms (GCM) 10K type strain sequencing project: providing services to taxonomists for standard genome sequencing and annotation.</title>
        <authorList>
            <consortium name="The Broad Institute Genomics Platform"/>
            <consortium name="The Broad Institute Genome Sequencing Center for Infectious Disease"/>
            <person name="Wu L."/>
            <person name="Ma J."/>
        </authorList>
    </citation>
    <scope>NUCLEOTIDE SEQUENCE [LARGE SCALE GENOMIC DNA]</scope>
    <source>
        <strain evidence="3 4">JCM 14546</strain>
    </source>
</reference>
<gene>
    <name evidence="3" type="ORF">GCM10009755_20700</name>
</gene>
<feature type="compositionally biased region" description="Low complexity" evidence="1">
    <location>
        <begin position="43"/>
        <end position="60"/>
    </location>
</feature>
<name>A0ABN2TIC9_9MICO</name>
<evidence type="ECO:0000256" key="1">
    <source>
        <dbReference type="SAM" id="MobiDB-lite"/>
    </source>
</evidence>
<dbReference type="Proteomes" id="UP001500755">
    <property type="component" value="Unassembled WGS sequence"/>
</dbReference>
<dbReference type="EMBL" id="BAAANO010000018">
    <property type="protein sequence ID" value="GAA2009692.1"/>
    <property type="molecule type" value="Genomic_DNA"/>
</dbReference>
<sequence>MTKDRDFKKLVRARMERTGENYTTARQALLDSPAPTNVRSDVPTAAEATPTPSTGAASPAWRTTLDPQAAAFYDRTVRAFFDDAGRLTRIPTKRRAKVVVLFELLSRFDLDRTYTEPEVNAVIGAVHEDVATLRRELVDYRWMERHGGLYRRATEWPVRSASVAQEVEPYESAWFSSLGLPCRNRPSARSRPLGAVRSVGSDSPPGTVRPAGSERSPRRDGRTR</sequence>